<feature type="transmembrane region" description="Helical" evidence="1">
    <location>
        <begin position="9"/>
        <end position="30"/>
    </location>
</feature>
<dbReference type="EMBL" id="FOAT01000018">
    <property type="protein sequence ID" value="SEL29480.1"/>
    <property type="molecule type" value="Genomic_DNA"/>
</dbReference>
<reference evidence="2 3" key="1">
    <citation type="submission" date="2016-10" db="EMBL/GenBank/DDBJ databases">
        <authorList>
            <person name="de Groot N.N."/>
        </authorList>
    </citation>
    <scope>NUCLEOTIDE SEQUENCE [LARGE SCALE GENOMIC DNA]</scope>
    <source>
        <strain evidence="2 3">KH2T6</strain>
    </source>
</reference>
<dbReference type="AlphaFoldDB" id="A0A1H7P0T6"/>
<organism evidence="2 3">
    <name type="scientific">Ruminococcus albus</name>
    <dbReference type="NCBI Taxonomy" id="1264"/>
    <lineage>
        <taxon>Bacteria</taxon>
        <taxon>Bacillati</taxon>
        <taxon>Bacillota</taxon>
        <taxon>Clostridia</taxon>
        <taxon>Eubacteriales</taxon>
        <taxon>Oscillospiraceae</taxon>
        <taxon>Ruminococcus</taxon>
    </lineage>
</organism>
<gene>
    <name evidence="2" type="ORF">SAMN05216469_11828</name>
</gene>
<dbReference type="OrthoDB" id="9877476at2"/>
<name>A0A1H7P0T6_RUMAL</name>
<evidence type="ECO:0000313" key="3">
    <source>
        <dbReference type="Proteomes" id="UP000186015"/>
    </source>
</evidence>
<evidence type="ECO:0000256" key="1">
    <source>
        <dbReference type="SAM" id="Phobius"/>
    </source>
</evidence>
<evidence type="ECO:0000313" key="2">
    <source>
        <dbReference type="EMBL" id="SEL29480.1"/>
    </source>
</evidence>
<keyword evidence="1" id="KW-0472">Membrane</keyword>
<proteinExistence type="predicted"/>
<dbReference type="RefSeq" id="WP_074835433.1">
    <property type="nucleotide sequence ID" value="NZ_FOAT01000018.1"/>
</dbReference>
<accession>A0A1H7P0T6</accession>
<protein>
    <submittedName>
        <fullName evidence="2">Uncharacterized protein</fullName>
    </submittedName>
</protein>
<dbReference type="Proteomes" id="UP000186015">
    <property type="component" value="Unassembled WGS sequence"/>
</dbReference>
<sequence length="129" mass="14926">MSKKEIKTLVIVSVVPIIVIVLPLLVYYAVIFPHGIFIDRDMVKETYALDLTDDVKLVSYRDESFLCVIDCNLIVEVDDADSFLKNNIKADIEKNCQYDYKYSVGTTGTVYVRTEPYEDKFRVHLQYVD</sequence>
<keyword evidence="1" id="KW-1133">Transmembrane helix</keyword>
<keyword evidence="1" id="KW-0812">Transmembrane</keyword>